<reference evidence="1 2" key="1">
    <citation type="journal article" date="2018" name="Science">
        <title>The opium poppy genome and morphinan production.</title>
        <authorList>
            <person name="Guo L."/>
            <person name="Winzer T."/>
            <person name="Yang X."/>
            <person name="Li Y."/>
            <person name="Ning Z."/>
            <person name="He Z."/>
            <person name="Teodor R."/>
            <person name="Lu Y."/>
            <person name="Bowser T.A."/>
            <person name="Graham I.A."/>
            <person name="Ye K."/>
        </authorList>
    </citation>
    <scope>NUCLEOTIDE SEQUENCE [LARGE SCALE GENOMIC DNA]</scope>
    <source>
        <strain evidence="2">cv. HN1</strain>
        <tissue evidence="1">Leaves</tissue>
    </source>
</reference>
<dbReference type="EMBL" id="CM010720">
    <property type="protein sequence ID" value="RZC67234.1"/>
    <property type="molecule type" value="Genomic_DNA"/>
</dbReference>
<proteinExistence type="predicted"/>
<gene>
    <name evidence="1" type="ORF">C5167_010925</name>
</gene>
<evidence type="ECO:0000313" key="2">
    <source>
        <dbReference type="Proteomes" id="UP000316621"/>
    </source>
</evidence>
<dbReference type="Gramene" id="RZC67234">
    <property type="protein sequence ID" value="RZC67234"/>
    <property type="gene ID" value="C5167_010925"/>
</dbReference>
<protein>
    <submittedName>
        <fullName evidence="1">Uncharacterized protein</fullName>
    </submittedName>
</protein>
<dbReference type="AlphaFoldDB" id="A0A4Y7K1L9"/>
<evidence type="ECO:0000313" key="1">
    <source>
        <dbReference type="EMBL" id="RZC67234.1"/>
    </source>
</evidence>
<dbReference type="Proteomes" id="UP000316621">
    <property type="component" value="Chromosome 6"/>
</dbReference>
<name>A0A4Y7K1L9_PAPSO</name>
<organism evidence="1 2">
    <name type="scientific">Papaver somniferum</name>
    <name type="common">Opium poppy</name>
    <dbReference type="NCBI Taxonomy" id="3469"/>
    <lineage>
        <taxon>Eukaryota</taxon>
        <taxon>Viridiplantae</taxon>
        <taxon>Streptophyta</taxon>
        <taxon>Embryophyta</taxon>
        <taxon>Tracheophyta</taxon>
        <taxon>Spermatophyta</taxon>
        <taxon>Magnoliopsida</taxon>
        <taxon>Ranunculales</taxon>
        <taxon>Papaveraceae</taxon>
        <taxon>Papaveroideae</taxon>
        <taxon>Papaver</taxon>
    </lineage>
</organism>
<accession>A0A4Y7K1L9</accession>
<keyword evidence="2" id="KW-1185">Reference proteome</keyword>
<sequence>MRSLRWCLDICSQTLEHSKISRCSKLIHRNPPSRLNLRVINCLYCPPSIHVTNRSFALITFRVRRMRSKPGTFLLLQLTEHVKVAALVIYLN</sequence>